<protein>
    <recommendedName>
        <fullName evidence="3 9">Flagellar biosynthetic protein FliR</fullName>
    </recommendedName>
</protein>
<feature type="transmembrane region" description="Helical" evidence="10">
    <location>
        <begin position="81"/>
        <end position="105"/>
    </location>
</feature>
<evidence type="ECO:0000256" key="3">
    <source>
        <dbReference type="ARBA" id="ARBA00021717"/>
    </source>
</evidence>
<feature type="transmembrane region" description="Helical" evidence="10">
    <location>
        <begin position="126"/>
        <end position="153"/>
    </location>
</feature>
<comment type="similarity">
    <text evidence="2 10">Belongs to the FliR/MopE/SpaR family.</text>
</comment>
<dbReference type="Proteomes" id="UP000183447">
    <property type="component" value="Unassembled WGS sequence"/>
</dbReference>
<keyword evidence="11" id="KW-0969">Cilium</keyword>
<feature type="transmembrane region" description="Helical" evidence="10">
    <location>
        <begin position="173"/>
        <end position="203"/>
    </location>
</feature>
<keyword evidence="6 10" id="KW-1133">Transmembrane helix</keyword>
<dbReference type="OrthoDB" id="9779817at2"/>
<dbReference type="InterPro" id="IPR006303">
    <property type="entry name" value="FliR"/>
</dbReference>
<keyword evidence="5 10" id="KW-0812">Transmembrane</keyword>
<organism evidence="11 12">
    <name type="scientific">Devosia enhydra</name>
    <dbReference type="NCBI Taxonomy" id="665118"/>
    <lineage>
        <taxon>Bacteria</taxon>
        <taxon>Pseudomonadati</taxon>
        <taxon>Pseudomonadota</taxon>
        <taxon>Alphaproteobacteria</taxon>
        <taxon>Hyphomicrobiales</taxon>
        <taxon>Devosiaceae</taxon>
        <taxon>Devosia</taxon>
    </lineage>
</organism>
<comment type="subcellular location">
    <subcellularLocation>
        <location evidence="10">Cell membrane</location>
        <topology evidence="10">Multi-pass membrane protein</topology>
    </subcellularLocation>
    <subcellularLocation>
        <location evidence="10">Bacterial flagellum basal body</location>
    </subcellularLocation>
</comment>
<feature type="transmembrane region" description="Helical" evidence="10">
    <location>
        <begin position="215"/>
        <end position="244"/>
    </location>
</feature>
<name>A0A1K2HU19_9HYPH</name>
<dbReference type="InterPro" id="IPR002010">
    <property type="entry name" value="T3SS_IM_R"/>
</dbReference>
<feature type="transmembrane region" description="Helical" evidence="10">
    <location>
        <begin position="43"/>
        <end position="61"/>
    </location>
</feature>
<evidence type="ECO:0000256" key="1">
    <source>
        <dbReference type="ARBA" id="ARBA00002578"/>
    </source>
</evidence>
<evidence type="ECO:0000256" key="9">
    <source>
        <dbReference type="NCBIfam" id="TIGR01400"/>
    </source>
</evidence>
<evidence type="ECO:0000313" key="12">
    <source>
        <dbReference type="Proteomes" id="UP000183447"/>
    </source>
</evidence>
<accession>A0A1K2HU19</accession>
<keyword evidence="4 10" id="KW-1003">Cell membrane</keyword>
<feature type="transmembrane region" description="Helical" evidence="10">
    <location>
        <begin position="12"/>
        <end position="31"/>
    </location>
</feature>
<dbReference type="RefSeq" id="WP_072338822.1">
    <property type="nucleotide sequence ID" value="NZ_FPKU01000001.1"/>
</dbReference>
<dbReference type="PRINTS" id="PR00953">
    <property type="entry name" value="TYPE3IMRPROT"/>
</dbReference>
<evidence type="ECO:0000256" key="10">
    <source>
        <dbReference type="RuleBase" id="RU362071"/>
    </source>
</evidence>
<dbReference type="EMBL" id="FPKU01000001">
    <property type="protein sequence ID" value="SFZ81454.1"/>
    <property type="molecule type" value="Genomic_DNA"/>
</dbReference>
<keyword evidence="7 10" id="KW-0472">Membrane</keyword>
<dbReference type="STRING" id="665118.SAMN02983003_0509"/>
<dbReference type="PANTHER" id="PTHR30065">
    <property type="entry name" value="FLAGELLAR BIOSYNTHETIC PROTEIN FLIR"/>
    <property type="match status" value="1"/>
</dbReference>
<keyword evidence="11" id="KW-0282">Flagellum</keyword>
<dbReference type="GO" id="GO:0044780">
    <property type="term" value="P:bacterial-type flagellum assembly"/>
    <property type="evidence" value="ECO:0007669"/>
    <property type="project" value="UniProtKB-UniRule"/>
</dbReference>
<keyword evidence="8 10" id="KW-0975">Bacterial flagellum</keyword>
<comment type="function">
    <text evidence="1 10">Role in flagellar biosynthesis.</text>
</comment>
<proteinExistence type="inferred from homology"/>
<evidence type="ECO:0000256" key="8">
    <source>
        <dbReference type="ARBA" id="ARBA00023143"/>
    </source>
</evidence>
<evidence type="ECO:0000256" key="5">
    <source>
        <dbReference type="ARBA" id="ARBA00022692"/>
    </source>
</evidence>
<reference evidence="11 12" key="1">
    <citation type="submission" date="2016-11" db="EMBL/GenBank/DDBJ databases">
        <authorList>
            <person name="Jaros S."/>
            <person name="Januszkiewicz K."/>
            <person name="Wedrychowicz H."/>
        </authorList>
    </citation>
    <scope>NUCLEOTIDE SEQUENCE [LARGE SCALE GENOMIC DNA]</scope>
    <source>
        <strain evidence="11 12">ATCC 23634</strain>
    </source>
</reference>
<evidence type="ECO:0000256" key="2">
    <source>
        <dbReference type="ARBA" id="ARBA00009772"/>
    </source>
</evidence>
<dbReference type="GO" id="GO:0006605">
    <property type="term" value="P:protein targeting"/>
    <property type="evidence" value="ECO:0007669"/>
    <property type="project" value="UniProtKB-UniRule"/>
</dbReference>
<dbReference type="NCBIfam" id="TIGR01400">
    <property type="entry name" value="fliR"/>
    <property type="match status" value="1"/>
</dbReference>
<dbReference type="GO" id="GO:0009425">
    <property type="term" value="C:bacterial-type flagellum basal body"/>
    <property type="evidence" value="ECO:0007669"/>
    <property type="project" value="UniProtKB-SubCell"/>
</dbReference>
<gene>
    <name evidence="11" type="ORF">SAMN02983003_0509</name>
</gene>
<dbReference type="GO" id="GO:0005886">
    <property type="term" value="C:plasma membrane"/>
    <property type="evidence" value="ECO:0007669"/>
    <property type="project" value="UniProtKB-SubCell"/>
</dbReference>
<keyword evidence="11" id="KW-0966">Cell projection</keyword>
<dbReference type="AlphaFoldDB" id="A0A1K2HU19"/>
<keyword evidence="12" id="KW-1185">Reference proteome</keyword>
<dbReference type="Pfam" id="PF01311">
    <property type="entry name" value="Bac_export_1"/>
    <property type="match status" value="1"/>
</dbReference>
<evidence type="ECO:0000313" key="11">
    <source>
        <dbReference type="EMBL" id="SFZ81454.1"/>
    </source>
</evidence>
<dbReference type="PANTHER" id="PTHR30065:SF8">
    <property type="entry name" value="FLAGELLAR BIOSYNTHETIC PROTEIN FLIR"/>
    <property type="match status" value="1"/>
</dbReference>
<sequence>MTLSLDWLPQSAYLYILIFARVGTLLMLLPALGERVIPARMRLSFALLFALVLYPLVSPGLPPLPAGIFDTLGLLLHEVAIGLILGGIMRLVMMATQIAGSVIAFQAGLSVAQAADPTNEGVQGALIGSFLSFLGVTLIFAADLHHMALAAIHDSYQVFSPRDPLMFGDAAQMALQSAAAAFIIGVQMSAPFIVFGLVFYLGLGILARMMPQLQVFFIAMPATIGIGLMLMAILLTAMMGWYLAHFEGQLALLRGS</sequence>
<evidence type="ECO:0000256" key="7">
    <source>
        <dbReference type="ARBA" id="ARBA00023136"/>
    </source>
</evidence>
<evidence type="ECO:0000256" key="6">
    <source>
        <dbReference type="ARBA" id="ARBA00022989"/>
    </source>
</evidence>
<evidence type="ECO:0000256" key="4">
    <source>
        <dbReference type="ARBA" id="ARBA00022475"/>
    </source>
</evidence>